<dbReference type="EMBL" id="JAMZFV010000010">
    <property type="protein sequence ID" value="MCP1110198.1"/>
    <property type="molecule type" value="Genomic_DNA"/>
</dbReference>
<dbReference type="PANTHER" id="PTHR30201">
    <property type="entry name" value="TRIPHOSPHORIBOSYL-DEPHOSPHO-COA SYNTHASE"/>
    <property type="match status" value="1"/>
</dbReference>
<evidence type="ECO:0000256" key="3">
    <source>
        <dbReference type="ARBA" id="ARBA00022679"/>
    </source>
</evidence>
<protein>
    <recommendedName>
        <fullName evidence="2">triphosphoribosyl-dephospho-CoA synthase</fullName>
        <ecNumber evidence="2">2.4.2.52</ecNumber>
    </recommendedName>
</protein>
<dbReference type="Proteomes" id="UP001523565">
    <property type="component" value="Unassembled WGS sequence"/>
</dbReference>
<dbReference type="Gene3D" id="1.10.4200.10">
    <property type="entry name" value="Triphosphoribosyl-dephospho-CoA protein"/>
    <property type="match status" value="1"/>
</dbReference>
<accession>A0ABT1EHM2</accession>
<keyword evidence="7" id="KW-1185">Reference proteome</keyword>
<keyword evidence="5" id="KW-0067">ATP-binding</keyword>
<sequence length="272" mass="30398">MKVQEISYGYEKECEEVANLAYQALLEEVYTTVKPGLVDLYSNGAHQDMDVRLFEVSASTLRPYFSKMAFAGAHVIGPYEDIFREIRKWGKIAEQAMYGQTKGVNTHKGLIFSLGIFCAAYGLCLRQQRSISLENLIKEEQKLVRLTLEKEVAKLAGNKRGAGARGEALSGYRSVTEVAMPQMVRALALGKDWNRVKQETLFSLMAVVEDANILARCNRETLLEVRELALSLQGADMSKCKEVDRYFIQRNISPGGSADLLALTIFIHSIVC</sequence>
<gene>
    <name evidence="6" type="ORF">NK118_08040</name>
</gene>
<keyword evidence="6" id="KW-0328">Glycosyltransferase</keyword>
<dbReference type="Pfam" id="PF01874">
    <property type="entry name" value="CitG"/>
    <property type="match status" value="1"/>
</dbReference>
<evidence type="ECO:0000256" key="1">
    <source>
        <dbReference type="ARBA" id="ARBA00001210"/>
    </source>
</evidence>
<evidence type="ECO:0000256" key="2">
    <source>
        <dbReference type="ARBA" id="ARBA00012074"/>
    </source>
</evidence>
<dbReference type="RefSeq" id="WP_262069079.1">
    <property type="nucleotide sequence ID" value="NZ_JAMXOC010000010.1"/>
</dbReference>
<evidence type="ECO:0000256" key="5">
    <source>
        <dbReference type="ARBA" id="ARBA00022840"/>
    </source>
</evidence>
<evidence type="ECO:0000256" key="4">
    <source>
        <dbReference type="ARBA" id="ARBA00022741"/>
    </source>
</evidence>
<dbReference type="EC" id="2.4.2.52" evidence="2"/>
<comment type="caution">
    <text evidence="6">The sequence shown here is derived from an EMBL/GenBank/DDBJ whole genome shotgun (WGS) entry which is preliminary data.</text>
</comment>
<keyword evidence="3 6" id="KW-0808">Transferase</keyword>
<evidence type="ECO:0000313" key="7">
    <source>
        <dbReference type="Proteomes" id="UP001523565"/>
    </source>
</evidence>
<evidence type="ECO:0000313" key="6">
    <source>
        <dbReference type="EMBL" id="MCP1110198.1"/>
    </source>
</evidence>
<name>A0ABT1EHM2_9FIRM</name>
<dbReference type="PANTHER" id="PTHR30201:SF2">
    <property type="entry name" value="2-(5''-TRIPHOSPHORIBOSYL)-3'-DEPHOSPHOCOENZYME-A SYNTHASE"/>
    <property type="match status" value="1"/>
</dbReference>
<comment type="catalytic activity">
    <reaction evidence="1">
        <text>3'-dephospho-CoA + ATP = 2'-(5''-triphospho-alpha-D-ribosyl)-3'-dephospho-CoA + adenine</text>
        <dbReference type="Rhea" id="RHEA:15117"/>
        <dbReference type="ChEBI" id="CHEBI:16708"/>
        <dbReference type="ChEBI" id="CHEBI:30616"/>
        <dbReference type="ChEBI" id="CHEBI:57328"/>
        <dbReference type="ChEBI" id="CHEBI:61378"/>
        <dbReference type="EC" id="2.4.2.52"/>
    </reaction>
</comment>
<dbReference type="InterPro" id="IPR002736">
    <property type="entry name" value="CitG"/>
</dbReference>
<keyword evidence="4" id="KW-0547">Nucleotide-binding</keyword>
<dbReference type="GO" id="GO:0016757">
    <property type="term" value="F:glycosyltransferase activity"/>
    <property type="evidence" value="ECO:0007669"/>
    <property type="project" value="UniProtKB-KW"/>
</dbReference>
<dbReference type="GO" id="GO:0046917">
    <property type="term" value="F:triphosphoribosyl-dephospho-CoA synthase activity"/>
    <property type="evidence" value="ECO:0007669"/>
    <property type="project" value="UniProtKB-EC"/>
</dbReference>
<proteinExistence type="predicted"/>
<organism evidence="6 7">
    <name type="scientific">Ohessyouella blattaphilus</name>
    <dbReference type="NCBI Taxonomy" id="2949333"/>
    <lineage>
        <taxon>Bacteria</taxon>
        <taxon>Bacillati</taxon>
        <taxon>Bacillota</taxon>
        <taxon>Clostridia</taxon>
        <taxon>Lachnospirales</taxon>
        <taxon>Lachnospiraceae</taxon>
        <taxon>Ohessyouella</taxon>
    </lineage>
</organism>
<reference evidence="6 7" key="1">
    <citation type="journal article" date="2022" name="Genome Biol. Evol.">
        <title>Host diet, physiology and behaviors set the stage for Lachnospiraceae cladogenesis.</title>
        <authorList>
            <person name="Vera-Ponce De Leon A."/>
            <person name="Schneider M."/>
            <person name="Jahnes B.C."/>
            <person name="Sadowski V."/>
            <person name="Camuy-Velez L.A."/>
            <person name="Duan J."/>
            <person name="Sabree Z.L."/>
        </authorList>
    </citation>
    <scope>NUCLEOTIDE SEQUENCE [LARGE SCALE GENOMIC DNA]</scope>
    <source>
        <strain evidence="6 7">PAL227</strain>
    </source>
</reference>